<name>A0AAV7PJU8_PLEWA</name>
<comment type="caution">
    <text evidence="1">The sequence shown here is derived from an EMBL/GenBank/DDBJ whole genome shotgun (WGS) entry which is preliminary data.</text>
</comment>
<gene>
    <name evidence="1" type="ORF">NDU88_005777</name>
</gene>
<protein>
    <submittedName>
        <fullName evidence="1">Uncharacterized protein</fullName>
    </submittedName>
</protein>
<reference evidence="1" key="1">
    <citation type="journal article" date="2022" name="bioRxiv">
        <title>Sequencing and chromosome-scale assembly of the giantPleurodeles waltlgenome.</title>
        <authorList>
            <person name="Brown T."/>
            <person name="Elewa A."/>
            <person name="Iarovenko S."/>
            <person name="Subramanian E."/>
            <person name="Araus A.J."/>
            <person name="Petzold A."/>
            <person name="Susuki M."/>
            <person name="Suzuki K.-i.T."/>
            <person name="Hayashi T."/>
            <person name="Toyoda A."/>
            <person name="Oliveira C."/>
            <person name="Osipova E."/>
            <person name="Leigh N.D."/>
            <person name="Simon A."/>
            <person name="Yun M.H."/>
        </authorList>
    </citation>
    <scope>NUCLEOTIDE SEQUENCE</scope>
    <source>
        <strain evidence="1">20211129_DDA</strain>
        <tissue evidence="1">Liver</tissue>
    </source>
</reference>
<keyword evidence="2" id="KW-1185">Reference proteome</keyword>
<dbReference type="AlphaFoldDB" id="A0AAV7PJU8"/>
<proteinExistence type="predicted"/>
<dbReference type="Proteomes" id="UP001066276">
    <property type="component" value="Chromosome 7"/>
</dbReference>
<evidence type="ECO:0000313" key="1">
    <source>
        <dbReference type="EMBL" id="KAJ1127375.1"/>
    </source>
</evidence>
<organism evidence="1 2">
    <name type="scientific">Pleurodeles waltl</name>
    <name type="common">Iberian ribbed newt</name>
    <dbReference type="NCBI Taxonomy" id="8319"/>
    <lineage>
        <taxon>Eukaryota</taxon>
        <taxon>Metazoa</taxon>
        <taxon>Chordata</taxon>
        <taxon>Craniata</taxon>
        <taxon>Vertebrata</taxon>
        <taxon>Euteleostomi</taxon>
        <taxon>Amphibia</taxon>
        <taxon>Batrachia</taxon>
        <taxon>Caudata</taxon>
        <taxon>Salamandroidea</taxon>
        <taxon>Salamandridae</taxon>
        <taxon>Pleurodelinae</taxon>
        <taxon>Pleurodeles</taxon>
    </lineage>
</organism>
<evidence type="ECO:0000313" key="2">
    <source>
        <dbReference type="Proteomes" id="UP001066276"/>
    </source>
</evidence>
<accession>A0AAV7PJU8</accession>
<sequence>MFYTIRLGERSQLQLTARLDQGSRLQQQRRRKHAFEELVQINIKTKDTPANCLHQLGESDGSFGKLLLCDQKPGSPRMPHRSCIPRARTRALRGAASGALTKCYPRRAVYFGGRWSDFFPDLPGRY</sequence>
<dbReference type="EMBL" id="JANPWB010000011">
    <property type="protein sequence ID" value="KAJ1127375.1"/>
    <property type="molecule type" value="Genomic_DNA"/>
</dbReference>